<protein>
    <submittedName>
        <fullName evidence="1">Uncharacterized protein</fullName>
    </submittedName>
</protein>
<keyword evidence="2" id="KW-1185">Reference proteome</keyword>
<name>A0AAE1LNH1_9NEOP</name>
<accession>A0AAE1LNH1</accession>
<dbReference type="Proteomes" id="UP001219518">
    <property type="component" value="Unassembled WGS sequence"/>
</dbReference>
<reference evidence="1" key="2">
    <citation type="journal article" date="2023" name="BMC Genomics">
        <title>Pest status, molecular evolution, and epigenetic factors derived from the genome assembly of Frankliniella fusca, a thysanopteran phytovirus vector.</title>
        <authorList>
            <person name="Catto M.A."/>
            <person name="Labadie P.E."/>
            <person name="Jacobson A.L."/>
            <person name="Kennedy G.G."/>
            <person name="Srinivasan R."/>
            <person name="Hunt B.G."/>
        </authorList>
    </citation>
    <scope>NUCLEOTIDE SEQUENCE</scope>
    <source>
        <strain evidence="1">PL_HMW_Pooled</strain>
    </source>
</reference>
<reference evidence="1" key="1">
    <citation type="submission" date="2021-07" db="EMBL/GenBank/DDBJ databases">
        <authorList>
            <person name="Catto M.A."/>
            <person name="Jacobson A."/>
            <person name="Kennedy G."/>
            <person name="Labadie P."/>
            <person name="Hunt B.G."/>
            <person name="Srinivasan R."/>
        </authorList>
    </citation>
    <scope>NUCLEOTIDE SEQUENCE</scope>
    <source>
        <strain evidence="1">PL_HMW_Pooled</strain>
        <tissue evidence="1">Head</tissue>
    </source>
</reference>
<gene>
    <name evidence="1" type="ORF">KUF71_012524</name>
</gene>
<comment type="caution">
    <text evidence="1">The sequence shown here is derived from an EMBL/GenBank/DDBJ whole genome shotgun (WGS) entry which is preliminary data.</text>
</comment>
<organism evidence="1 2">
    <name type="scientific">Frankliniella fusca</name>
    <dbReference type="NCBI Taxonomy" id="407009"/>
    <lineage>
        <taxon>Eukaryota</taxon>
        <taxon>Metazoa</taxon>
        <taxon>Ecdysozoa</taxon>
        <taxon>Arthropoda</taxon>
        <taxon>Hexapoda</taxon>
        <taxon>Insecta</taxon>
        <taxon>Pterygota</taxon>
        <taxon>Neoptera</taxon>
        <taxon>Paraneoptera</taxon>
        <taxon>Thysanoptera</taxon>
        <taxon>Terebrantia</taxon>
        <taxon>Thripoidea</taxon>
        <taxon>Thripidae</taxon>
        <taxon>Frankliniella</taxon>
    </lineage>
</organism>
<sequence length="131" mass="13931">MKWYLCDILRKEFTINRTLRIKVCSGGGAVGAPPLRGVLHLDLVLHRASGGGAAAAPTARRRCADECSIFILCSIVLVVVAPSARRRCAECSTLILCSIALVESIERDSSRCCAHRDPNVNRGAPAATATA</sequence>
<proteinExistence type="predicted"/>
<dbReference type="AlphaFoldDB" id="A0AAE1LNH1"/>
<evidence type="ECO:0000313" key="2">
    <source>
        <dbReference type="Proteomes" id="UP001219518"/>
    </source>
</evidence>
<evidence type="ECO:0000313" key="1">
    <source>
        <dbReference type="EMBL" id="KAK3924502.1"/>
    </source>
</evidence>
<dbReference type="EMBL" id="JAHWGI010001190">
    <property type="protein sequence ID" value="KAK3924502.1"/>
    <property type="molecule type" value="Genomic_DNA"/>
</dbReference>